<evidence type="ECO:0000256" key="3">
    <source>
        <dbReference type="ARBA" id="ARBA00022729"/>
    </source>
</evidence>
<reference evidence="6 7" key="1">
    <citation type="submission" date="2023-05" db="EMBL/GenBank/DDBJ databases">
        <title>B98-5 Cell Line De Novo Hybrid Assembly: An Optical Mapping Approach.</title>
        <authorList>
            <person name="Kananen K."/>
            <person name="Auerbach J.A."/>
            <person name="Kautto E."/>
            <person name="Blachly J.S."/>
        </authorList>
    </citation>
    <scope>NUCLEOTIDE SEQUENCE [LARGE SCALE GENOMIC DNA]</scope>
    <source>
        <strain evidence="6">B95-8</strain>
        <tissue evidence="6">Cell line</tissue>
    </source>
</reference>
<comment type="caution">
    <text evidence="6">The sequence shown here is derived from an EMBL/GenBank/DDBJ whole genome shotgun (WGS) entry which is preliminary data.</text>
</comment>
<keyword evidence="6" id="KW-0482">Metalloprotease</keyword>
<evidence type="ECO:0000259" key="5">
    <source>
        <dbReference type="PROSITE" id="PS50900"/>
    </source>
</evidence>
<gene>
    <name evidence="6" type="primary">ADAMTS10_1</name>
    <name evidence="6" type="ORF">P7K49_033180</name>
</gene>
<dbReference type="InterPro" id="IPR000884">
    <property type="entry name" value="TSP1_rpt"/>
</dbReference>
<dbReference type="Pfam" id="PF19030">
    <property type="entry name" value="TSP1_ADAMTS"/>
    <property type="match status" value="2"/>
</dbReference>
<dbReference type="Pfam" id="PF08686">
    <property type="entry name" value="PLAC"/>
    <property type="match status" value="1"/>
</dbReference>
<name>A0ABQ9TR70_SAGOE</name>
<organism evidence="6 7">
    <name type="scientific">Saguinus oedipus</name>
    <name type="common">Cotton-top tamarin</name>
    <name type="synonym">Oedipomidas oedipus</name>
    <dbReference type="NCBI Taxonomy" id="9490"/>
    <lineage>
        <taxon>Eukaryota</taxon>
        <taxon>Metazoa</taxon>
        <taxon>Chordata</taxon>
        <taxon>Craniata</taxon>
        <taxon>Vertebrata</taxon>
        <taxon>Euteleostomi</taxon>
        <taxon>Mammalia</taxon>
        <taxon>Eutheria</taxon>
        <taxon>Euarchontoglires</taxon>
        <taxon>Primates</taxon>
        <taxon>Haplorrhini</taxon>
        <taxon>Platyrrhini</taxon>
        <taxon>Cebidae</taxon>
        <taxon>Callitrichinae</taxon>
        <taxon>Saguinus</taxon>
    </lineage>
</organism>
<feature type="domain" description="PLAC" evidence="5">
    <location>
        <begin position="117"/>
        <end position="155"/>
    </location>
</feature>
<evidence type="ECO:0000313" key="6">
    <source>
        <dbReference type="EMBL" id="KAK2087273.1"/>
    </source>
</evidence>
<dbReference type="PANTHER" id="PTHR13723">
    <property type="entry name" value="ADAMTS A DISINTEGRIN AND METALLOPROTEASE WITH THROMBOSPONDIN MOTIFS PROTEASE"/>
    <property type="match status" value="1"/>
</dbReference>
<dbReference type="Gene3D" id="2.20.100.10">
    <property type="entry name" value="Thrombospondin type-1 (TSP1) repeat"/>
    <property type="match status" value="1"/>
</dbReference>
<accession>A0ABQ9TR70</accession>
<dbReference type="GO" id="GO:0008237">
    <property type="term" value="F:metallopeptidase activity"/>
    <property type="evidence" value="ECO:0007669"/>
    <property type="project" value="UniProtKB-KW"/>
</dbReference>
<evidence type="ECO:0000256" key="1">
    <source>
        <dbReference type="ARBA" id="ARBA00004613"/>
    </source>
</evidence>
<dbReference type="PANTHER" id="PTHR13723:SF281">
    <property type="entry name" value="PAPILIN"/>
    <property type="match status" value="1"/>
</dbReference>
<comment type="subcellular location">
    <subcellularLocation>
        <location evidence="1">Secreted</location>
    </subcellularLocation>
</comment>
<dbReference type="InterPro" id="IPR036383">
    <property type="entry name" value="TSP1_rpt_sf"/>
</dbReference>
<evidence type="ECO:0000256" key="2">
    <source>
        <dbReference type="ARBA" id="ARBA00022525"/>
    </source>
</evidence>
<keyword evidence="7" id="KW-1185">Reference proteome</keyword>
<keyword evidence="3" id="KW-0732">Signal</keyword>
<keyword evidence="2" id="KW-0964">Secreted</keyword>
<dbReference type="EMBL" id="JASSZA010000019">
    <property type="protein sequence ID" value="KAK2087273.1"/>
    <property type="molecule type" value="Genomic_DNA"/>
</dbReference>
<protein>
    <submittedName>
        <fullName evidence="6">A disintegrin and metalloproteinase with thrombospondin motifs 10</fullName>
    </submittedName>
</protein>
<dbReference type="InterPro" id="IPR050439">
    <property type="entry name" value="ADAMTS_ADAMTS-like"/>
</dbReference>
<evidence type="ECO:0000256" key="4">
    <source>
        <dbReference type="ARBA" id="ARBA00022737"/>
    </source>
</evidence>
<dbReference type="InterPro" id="IPR010909">
    <property type="entry name" value="PLAC"/>
</dbReference>
<dbReference type="PROSITE" id="PS50900">
    <property type="entry name" value="PLAC"/>
    <property type="match status" value="1"/>
</dbReference>
<keyword evidence="4" id="KW-0677">Repeat</keyword>
<dbReference type="Proteomes" id="UP001266305">
    <property type="component" value="Unassembled WGS sequence"/>
</dbReference>
<keyword evidence="6" id="KW-0645">Protease</keyword>
<sequence>MRTEALLRDLQCTPSCGPGLRHRVVLCKSADHRSTLPPAHCPPAAKPPATMRCNLRRCPPARWVAGEWGECGVGQQQRSVRCTSHTGQASHECTEALRPPTTQQCEAKCDSPPPGDGPEECKDVNKVAYCPLVLKFQFCSRAYFRQMCCKTCQGH</sequence>
<proteinExistence type="predicted"/>
<evidence type="ECO:0000313" key="7">
    <source>
        <dbReference type="Proteomes" id="UP001266305"/>
    </source>
</evidence>
<dbReference type="SUPFAM" id="SSF82895">
    <property type="entry name" value="TSP-1 type 1 repeat"/>
    <property type="match status" value="2"/>
</dbReference>
<dbReference type="PROSITE" id="PS50092">
    <property type="entry name" value="TSP1"/>
    <property type="match status" value="2"/>
</dbReference>
<keyword evidence="6" id="KW-0378">Hydrolase</keyword>